<keyword evidence="3" id="KW-1185">Reference proteome</keyword>
<gene>
    <name evidence="2" type="ORF">GBAR_LOCUS25528</name>
</gene>
<sequence length="179" mass="18431">MKPSSSTGRFAEAGWPCAGSPAAPPGAAAATTPSRPLPMAGKRHTLRLDEREGRRSAPGRGHPSVRLGRWWAPLMLVAMLVTLSACGIDRFDAKGWAGLAVDDDALYVTSGEGRVFALNVSGDAEGSAGRPVQLYSPFPSTTMTLGRGLSARPSSAPTQAPPVRGREPLPGHLPGPGGG</sequence>
<reference evidence="2" key="1">
    <citation type="submission" date="2023-03" db="EMBL/GenBank/DDBJ databases">
        <authorList>
            <person name="Steffen K."/>
            <person name="Cardenas P."/>
        </authorList>
    </citation>
    <scope>NUCLEOTIDE SEQUENCE</scope>
</reference>
<feature type="region of interest" description="Disordered" evidence="1">
    <location>
        <begin position="1"/>
        <end position="62"/>
    </location>
</feature>
<accession>A0AA35X5K5</accession>
<feature type="compositionally biased region" description="Basic and acidic residues" evidence="1">
    <location>
        <begin position="46"/>
        <end position="55"/>
    </location>
</feature>
<feature type="compositionally biased region" description="Low complexity" evidence="1">
    <location>
        <begin position="18"/>
        <end position="34"/>
    </location>
</feature>
<evidence type="ECO:0000313" key="2">
    <source>
        <dbReference type="EMBL" id="CAI8046193.1"/>
    </source>
</evidence>
<proteinExistence type="predicted"/>
<organism evidence="2 3">
    <name type="scientific">Geodia barretti</name>
    <name type="common">Barrett's horny sponge</name>
    <dbReference type="NCBI Taxonomy" id="519541"/>
    <lineage>
        <taxon>Eukaryota</taxon>
        <taxon>Metazoa</taxon>
        <taxon>Porifera</taxon>
        <taxon>Demospongiae</taxon>
        <taxon>Heteroscleromorpha</taxon>
        <taxon>Tetractinellida</taxon>
        <taxon>Astrophorina</taxon>
        <taxon>Geodiidae</taxon>
        <taxon>Geodia</taxon>
    </lineage>
</organism>
<name>A0AA35X5K5_GEOBA</name>
<evidence type="ECO:0000313" key="3">
    <source>
        <dbReference type="Proteomes" id="UP001174909"/>
    </source>
</evidence>
<feature type="region of interest" description="Disordered" evidence="1">
    <location>
        <begin position="141"/>
        <end position="179"/>
    </location>
</feature>
<evidence type="ECO:0000256" key="1">
    <source>
        <dbReference type="SAM" id="MobiDB-lite"/>
    </source>
</evidence>
<protein>
    <submittedName>
        <fullName evidence="2">Uncharacterized protein</fullName>
    </submittedName>
</protein>
<comment type="caution">
    <text evidence="2">The sequence shown here is derived from an EMBL/GenBank/DDBJ whole genome shotgun (WGS) entry which is preliminary data.</text>
</comment>
<dbReference type="Proteomes" id="UP001174909">
    <property type="component" value="Unassembled WGS sequence"/>
</dbReference>
<dbReference type="EMBL" id="CASHTH010003540">
    <property type="protein sequence ID" value="CAI8046193.1"/>
    <property type="molecule type" value="Genomic_DNA"/>
</dbReference>
<dbReference type="AlphaFoldDB" id="A0AA35X5K5"/>